<dbReference type="EMBL" id="JNVN01001068">
    <property type="protein sequence ID" value="KHJ34077.1"/>
    <property type="molecule type" value="Genomic_DNA"/>
</dbReference>
<accession>A0A0B1P5V2</accession>
<keyword evidence="2" id="KW-1185">Reference proteome</keyword>
<protein>
    <submittedName>
        <fullName evidence="1">Putative eka-like protein</fullName>
    </submittedName>
</protein>
<sequence length="268" mass="30652">MKTPRSRKEKTSCPKDTRFFSRLTSNHEWRKLSPAGIREIVVKKLSILPPSISMIKPVRSGFAPSPRNDETRQELLKGAILLSPFDAKLEAESNWTPIMVLTVPKSIQTLEGKLEVTKEMLSNEIKRVSLVRPASLRLFGRKSPEDPHRTWMAYFSEASRPGFRVFDESGIVIKFKKRQTLDFCNRYSRKCLARLARAGKPTKEQLKTFRQAGDREYQAIIRARIAEERATTIQRDMKIIADSQSENIITDNSLASSVESSTDNVRRL</sequence>
<organism evidence="1 2">
    <name type="scientific">Uncinula necator</name>
    <name type="common">Grape powdery mildew</name>
    <dbReference type="NCBI Taxonomy" id="52586"/>
    <lineage>
        <taxon>Eukaryota</taxon>
        <taxon>Fungi</taxon>
        <taxon>Dikarya</taxon>
        <taxon>Ascomycota</taxon>
        <taxon>Pezizomycotina</taxon>
        <taxon>Leotiomycetes</taxon>
        <taxon>Erysiphales</taxon>
        <taxon>Erysiphaceae</taxon>
        <taxon>Erysiphe</taxon>
    </lineage>
</organism>
<comment type="caution">
    <text evidence="1">The sequence shown here is derived from an EMBL/GenBank/DDBJ whole genome shotgun (WGS) entry which is preliminary data.</text>
</comment>
<proteinExistence type="predicted"/>
<reference evidence="1 2" key="1">
    <citation type="journal article" date="2014" name="BMC Genomics">
        <title>Adaptive genomic structural variation in the grape powdery mildew pathogen, Erysiphe necator.</title>
        <authorList>
            <person name="Jones L."/>
            <person name="Riaz S."/>
            <person name="Morales-Cruz A."/>
            <person name="Amrine K.C."/>
            <person name="McGuire B."/>
            <person name="Gubler W.D."/>
            <person name="Walker M.A."/>
            <person name="Cantu D."/>
        </authorList>
    </citation>
    <scope>NUCLEOTIDE SEQUENCE [LARGE SCALE GENOMIC DNA]</scope>
    <source>
        <strain evidence="2">c</strain>
    </source>
</reference>
<name>A0A0B1P5V2_UNCNE</name>
<dbReference type="Proteomes" id="UP000030854">
    <property type="component" value="Unassembled WGS sequence"/>
</dbReference>
<evidence type="ECO:0000313" key="2">
    <source>
        <dbReference type="Proteomes" id="UP000030854"/>
    </source>
</evidence>
<dbReference type="AlphaFoldDB" id="A0A0B1P5V2"/>
<gene>
    <name evidence="1" type="ORF">EV44_g1753</name>
</gene>
<dbReference type="HOGENOM" id="CLU_018153_4_0_1"/>
<dbReference type="STRING" id="52586.A0A0B1P5V2"/>
<evidence type="ECO:0000313" key="1">
    <source>
        <dbReference type="EMBL" id="KHJ34077.1"/>
    </source>
</evidence>